<evidence type="ECO:0000313" key="2">
    <source>
        <dbReference type="Proteomes" id="UP000231259"/>
    </source>
</evidence>
<sequence>MFEIGNLDLAQLPVQLEKDFNSKTHSIEIHFPDGRSINITDTNKGAQLCFVSNGVFDAFDNDEKPADTLRQDCFHWMLEALIRLNNGFAPYRFLDMDGKPWRMETFAFNCAIKHTRFVQNSVEGKADFGIALNNQT</sequence>
<comment type="caution">
    <text evidence="1">The sequence shown here is derived from an EMBL/GenBank/DDBJ whole genome shotgun (WGS) entry which is preliminary data.</text>
</comment>
<dbReference type="EMBL" id="AWWI01000164">
    <property type="protein sequence ID" value="PIL17634.1"/>
    <property type="molecule type" value="Genomic_DNA"/>
</dbReference>
<dbReference type="Proteomes" id="UP000231259">
    <property type="component" value="Unassembled WGS sequence"/>
</dbReference>
<reference evidence="1 2" key="1">
    <citation type="submission" date="2013-09" db="EMBL/GenBank/DDBJ databases">
        <title>Genome sequencing of Phaeobacter antarcticus sp. nov. SM1211.</title>
        <authorList>
            <person name="Zhang X.-Y."/>
            <person name="Liu C."/>
            <person name="Chen X.-L."/>
            <person name="Xie B.-B."/>
            <person name="Qin Q.-L."/>
            <person name="Rong J.-C."/>
            <person name="Zhang Y.-Z."/>
        </authorList>
    </citation>
    <scope>NUCLEOTIDE SEQUENCE [LARGE SCALE GENOMIC DNA]</scope>
    <source>
        <strain evidence="1 2">SM1211</strain>
    </source>
</reference>
<accession>A0A2G8R7X8</accession>
<keyword evidence="2" id="KW-1185">Reference proteome</keyword>
<name>A0A2G8R7X8_9RHOB</name>
<protein>
    <submittedName>
        <fullName evidence="1">Uncharacterized protein</fullName>
    </submittedName>
</protein>
<dbReference type="AlphaFoldDB" id="A0A2G8R7X8"/>
<gene>
    <name evidence="1" type="ORF">P775_23955</name>
</gene>
<dbReference type="RefSeq" id="WP_099913153.1">
    <property type="nucleotide sequence ID" value="NZ_AWWI01000164.1"/>
</dbReference>
<proteinExistence type="predicted"/>
<organism evidence="1 2">
    <name type="scientific">Puniceibacterium antarcticum</name>
    <dbReference type="NCBI Taxonomy" id="1206336"/>
    <lineage>
        <taxon>Bacteria</taxon>
        <taxon>Pseudomonadati</taxon>
        <taxon>Pseudomonadota</taxon>
        <taxon>Alphaproteobacteria</taxon>
        <taxon>Rhodobacterales</taxon>
        <taxon>Paracoccaceae</taxon>
        <taxon>Puniceibacterium</taxon>
    </lineage>
</organism>
<evidence type="ECO:0000313" key="1">
    <source>
        <dbReference type="EMBL" id="PIL17634.1"/>
    </source>
</evidence>